<dbReference type="Pfam" id="PF08592">
    <property type="entry name" value="Anthrone_oxy"/>
    <property type="match status" value="1"/>
</dbReference>
<evidence type="ECO:0000313" key="2">
    <source>
        <dbReference type="EMBL" id="SCL14339.1"/>
    </source>
</evidence>
<keyword evidence="1" id="KW-0472">Membrane</keyword>
<feature type="transmembrane region" description="Helical" evidence="1">
    <location>
        <begin position="137"/>
        <end position="155"/>
    </location>
</feature>
<dbReference type="STRING" id="145857.GA0070616_0411"/>
<keyword evidence="1" id="KW-1133">Transmembrane helix</keyword>
<dbReference type="OrthoDB" id="428263at2"/>
<dbReference type="AlphaFoldDB" id="A0A1C6RB52"/>
<reference evidence="2 3" key="1">
    <citation type="submission" date="2016-06" db="EMBL/GenBank/DDBJ databases">
        <authorList>
            <person name="Kjaerup R.B."/>
            <person name="Dalgaard T.S."/>
            <person name="Juul-Madsen H.R."/>
        </authorList>
    </citation>
    <scope>NUCLEOTIDE SEQUENCE [LARGE SCALE GENOMIC DNA]</scope>
    <source>
        <strain evidence="2 3">DSM 43818</strain>
    </source>
</reference>
<keyword evidence="3" id="KW-1185">Reference proteome</keyword>
<proteinExistence type="predicted"/>
<feature type="transmembrane region" description="Helical" evidence="1">
    <location>
        <begin position="6"/>
        <end position="32"/>
    </location>
</feature>
<protein>
    <submittedName>
        <fullName evidence="2">Uncharacterized membrane protein</fullName>
    </submittedName>
</protein>
<gene>
    <name evidence="2" type="ORF">GA0070616_0411</name>
</gene>
<feature type="transmembrane region" description="Helical" evidence="1">
    <location>
        <begin position="79"/>
        <end position="100"/>
    </location>
</feature>
<dbReference type="EMBL" id="FMHT01000003">
    <property type="protein sequence ID" value="SCL14339.1"/>
    <property type="molecule type" value="Genomic_DNA"/>
</dbReference>
<dbReference type="RefSeq" id="WP_091075217.1">
    <property type="nucleotide sequence ID" value="NZ_FMHT01000003.1"/>
</dbReference>
<keyword evidence="1" id="KW-0812">Transmembrane</keyword>
<feature type="transmembrane region" description="Helical" evidence="1">
    <location>
        <begin position="53"/>
        <end position="73"/>
    </location>
</feature>
<evidence type="ECO:0000313" key="3">
    <source>
        <dbReference type="Proteomes" id="UP000199699"/>
    </source>
</evidence>
<evidence type="ECO:0000256" key="1">
    <source>
        <dbReference type="SAM" id="Phobius"/>
    </source>
</evidence>
<sequence>MSVAALVIATVTTGLVAGLFFGFSVAVMPALARVDDTTFVRVMQQVNSAIQNVLFGLVFLGALVAGGAAAWWHLDHPDVRGWVVAGVAGYLVTLVITFAVNIPLNNRLDRAGPPDRLADPRAARRDFEQPWVRWHHLRTLICVAAFGCLCAALALA</sequence>
<accession>A0A1C6RB52</accession>
<name>A0A1C6RB52_9ACTN</name>
<dbReference type="InterPro" id="IPR013901">
    <property type="entry name" value="Anthrone_oxy"/>
</dbReference>
<dbReference type="Proteomes" id="UP000199699">
    <property type="component" value="Unassembled WGS sequence"/>
</dbReference>
<organism evidence="2 3">
    <name type="scientific">Micromonospora nigra</name>
    <dbReference type="NCBI Taxonomy" id="145857"/>
    <lineage>
        <taxon>Bacteria</taxon>
        <taxon>Bacillati</taxon>
        <taxon>Actinomycetota</taxon>
        <taxon>Actinomycetes</taxon>
        <taxon>Micromonosporales</taxon>
        <taxon>Micromonosporaceae</taxon>
        <taxon>Micromonospora</taxon>
    </lineage>
</organism>